<dbReference type="FunFam" id="3.40.1190.20:FF:000010">
    <property type="entry name" value="Ribokinase"/>
    <property type="match status" value="1"/>
</dbReference>
<dbReference type="CDD" id="cd01174">
    <property type="entry name" value="ribokinase"/>
    <property type="match status" value="1"/>
</dbReference>
<proteinExistence type="evidence at transcript level"/>
<evidence type="ECO:0000256" key="4">
    <source>
        <dbReference type="ARBA" id="ARBA00022741"/>
    </source>
</evidence>
<protein>
    <submittedName>
        <fullName evidence="11">Ribokinase</fullName>
    </submittedName>
</protein>
<evidence type="ECO:0000256" key="3">
    <source>
        <dbReference type="ARBA" id="ARBA00022723"/>
    </source>
</evidence>
<keyword evidence="2" id="KW-0808">Transferase</keyword>
<dbReference type="Gene3D" id="3.40.1190.20">
    <property type="match status" value="1"/>
</dbReference>
<evidence type="ECO:0000256" key="7">
    <source>
        <dbReference type="ARBA" id="ARBA00022842"/>
    </source>
</evidence>
<dbReference type="GO" id="GO:0006014">
    <property type="term" value="P:D-ribose metabolic process"/>
    <property type="evidence" value="ECO:0007669"/>
    <property type="project" value="InterPro"/>
</dbReference>
<keyword evidence="5 11" id="KW-0418">Kinase</keyword>
<dbReference type="GO" id="GO:0005829">
    <property type="term" value="C:cytosol"/>
    <property type="evidence" value="ECO:0007669"/>
    <property type="project" value="TreeGrafter"/>
</dbReference>
<dbReference type="EMBL" id="HAAD01001147">
    <property type="protein sequence ID" value="CDG67379.1"/>
    <property type="molecule type" value="mRNA"/>
</dbReference>
<evidence type="ECO:0000256" key="1">
    <source>
        <dbReference type="ARBA" id="ARBA00022490"/>
    </source>
</evidence>
<dbReference type="AlphaFoldDB" id="T2M5H1"/>
<evidence type="ECO:0000256" key="8">
    <source>
        <dbReference type="ARBA" id="ARBA00022958"/>
    </source>
</evidence>
<dbReference type="InterPro" id="IPR011877">
    <property type="entry name" value="Ribokinase"/>
</dbReference>
<dbReference type="NCBIfam" id="TIGR02152">
    <property type="entry name" value="D_ribokin_bact"/>
    <property type="match status" value="1"/>
</dbReference>
<keyword evidence="7" id="KW-0460">Magnesium</keyword>
<dbReference type="PANTHER" id="PTHR10584">
    <property type="entry name" value="SUGAR KINASE"/>
    <property type="match status" value="1"/>
</dbReference>
<keyword evidence="9" id="KW-0119">Carbohydrate metabolism</keyword>
<keyword evidence="3" id="KW-0479">Metal-binding</keyword>
<feature type="non-terminal residue" evidence="11">
    <location>
        <position position="1"/>
    </location>
</feature>
<dbReference type="OrthoDB" id="415590at2759"/>
<keyword evidence="8" id="KW-0630">Potassium</keyword>
<dbReference type="Pfam" id="PF00294">
    <property type="entry name" value="PfkB"/>
    <property type="match status" value="1"/>
</dbReference>
<name>T2M5H1_HYDVU</name>
<evidence type="ECO:0000259" key="10">
    <source>
        <dbReference type="Pfam" id="PF00294"/>
    </source>
</evidence>
<feature type="domain" description="Carbohydrate kinase PfkB" evidence="10">
    <location>
        <begin position="10"/>
        <end position="312"/>
    </location>
</feature>
<evidence type="ECO:0000256" key="6">
    <source>
        <dbReference type="ARBA" id="ARBA00022840"/>
    </source>
</evidence>
<dbReference type="InterPro" id="IPR002139">
    <property type="entry name" value="Ribo/fructo_kinase"/>
</dbReference>
<dbReference type="InterPro" id="IPR011611">
    <property type="entry name" value="PfkB_dom"/>
</dbReference>
<keyword evidence="6" id="KW-0067">ATP-binding</keyword>
<dbReference type="InterPro" id="IPR029056">
    <property type="entry name" value="Ribokinase-like"/>
</dbReference>
<evidence type="ECO:0000256" key="9">
    <source>
        <dbReference type="ARBA" id="ARBA00023277"/>
    </source>
</evidence>
<gene>
    <name evidence="11" type="primary">RBKS</name>
</gene>
<evidence type="ECO:0000313" key="11">
    <source>
        <dbReference type="EMBL" id="CDG67379.1"/>
    </source>
</evidence>
<keyword evidence="1" id="KW-0963">Cytoplasm</keyword>
<organism evidence="11">
    <name type="scientific">Hydra vulgaris</name>
    <name type="common">Hydra</name>
    <name type="synonym">Hydra attenuata</name>
    <dbReference type="NCBI Taxonomy" id="6087"/>
    <lineage>
        <taxon>Eukaryota</taxon>
        <taxon>Metazoa</taxon>
        <taxon>Cnidaria</taxon>
        <taxon>Hydrozoa</taxon>
        <taxon>Hydroidolina</taxon>
        <taxon>Anthoathecata</taxon>
        <taxon>Aplanulata</taxon>
        <taxon>Hydridae</taxon>
        <taxon>Hydra</taxon>
    </lineage>
</organism>
<dbReference type="GO" id="GO:0046872">
    <property type="term" value="F:metal ion binding"/>
    <property type="evidence" value="ECO:0007669"/>
    <property type="project" value="UniProtKB-KW"/>
</dbReference>
<evidence type="ECO:0000256" key="2">
    <source>
        <dbReference type="ARBA" id="ARBA00022679"/>
    </source>
</evidence>
<sequence length="322" mass="34234">FIKKLITNMDVVVVGSCNADLFSYVERFPKVGETLCGKKFVIGCGGKGANQCVMSAKLGAKTAMIGCVGDDVFGEMFLKAFSTAGVDITNLKTVLSATTGVATITVNEKGENSIVITKGANNCISTDQVEASIDTIVKAKVALFQLEVDLATTLYALKIAYENGVTTIFNPAPALKELPNEFLMYSSILCCNETEAEILTGLSINLDFPVTDCENAVRNLLSKGPLKVVLTMGSYGAIFGEKGSDAVHHILTPPSIVDKVVDTTGAGDCFVGSLAYFLAQRKDLSFNEVVRRSVAIASISVTKHGTQTSYPSLNDLPEDLIQ</sequence>
<dbReference type="PANTHER" id="PTHR10584:SF166">
    <property type="entry name" value="RIBOKINASE"/>
    <property type="match status" value="1"/>
</dbReference>
<accession>T2M5H1</accession>
<reference evidence="11" key="1">
    <citation type="journal article" date="2013" name="Genome Biol. Evol.">
        <title>Punctuated emergences of genetic and phenotypic innovations in eumetazoan, bilaterian, euteleostome, and hominidae ancestors.</title>
        <authorList>
            <person name="Wenger Y."/>
            <person name="Galliot B."/>
        </authorList>
    </citation>
    <scope>NUCLEOTIDE SEQUENCE</scope>
    <source>
        <tissue evidence="11">Whole animals</tissue>
    </source>
</reference>
<keyword evidence="4" id="KW-0547">Nucleotide-binding</keyword>
<dbReference type="SUPFAM" id="SSF53613">
    <property type="entry name" value="Ribokinase-like"/>
    <property type="match status" value="1"/>
</dbReference>
<evidence type="ECO:0000256" key="5">
    <source>
        <dbReference type="ARBA" id="ARBA00022777"/>
    </source>
</evidence>
<dbReference type="PRINTS" id="PR00990">
    <property type="entry name" value="RIBOKINASE"/>
</dbReference>
<dbReference type="GO" id="GO:0004747">
    <property type="term" value="F:ribokinase activity"/>
    <property type="evidence" value="ECO:0007669"/>
    <property type="project" value="InterPro"/>
</dbReference>
<dbReference type="HAMAP" id="MF_01987">
    <property type="entry name" value="Ribokinase"/>
    <property type="match status" value="1"/>
</dbReference>
<dbReference type="GO" id="GO:0005524">
    <property type="term" value="F:ATP binding"/>
    <property type="evidence" value="ECO:0007669"/>
    <property type="project" value="UniProtKB-KW"/>
</dbReference>